<dbReference type="GeneID" id="109466593"/>
<sequence>MADWGSKLDKSNDKRKAAVGRPDITLPEVIQAYDTWAEDYDKDHVGVFGGPFLSSAALAKVLGDNRDALILDLGAGTGLCAEELSKLSFKNVDAIDASQKMLDIAAQKGLYRKYICAIVTNERLDIEDDTYDGIVSSGAFNWGHLKVNCLPELIRIVKPGGYISFIMREECLWKVPEYKDRLEPAMLELQNTGAWERVSRDIVLNYLGEINGIVYTYRVTAQGMPEERLRSF</sequence>
<evidence type="ECO:0000256" key="1">
    <source>
        <dbReference type="ARBA" id="ARBA00022603"/>
    </source>
</evidence>
<dbReference type="InterPro" id="IPR029063">
    <property type="entry name" value="SAM-dependent_MTases_sf"/>
</dbReference>
<dbReference type="Gene3D" id="3.40.50.150">
    <property type="entry name" value="Vaccinia Virus protein VP39"/>
    <property type="match status" value="1"/>
</dbReference>
<protein>
    <submittedName>
        <fullName evidence="6">Williams-Beuren syndrome chromosomal region 27 protein-like</fullName>
    </submittedName>
</protein>
<dbReference type="OrthoDB" id="3647at2759"/>
<dbReference type="Pfam" id="PF08241">
    <property type="entry name" value="Methyltransf_11"/>
    <property type="match status" value="1"/>
</dbReference>
<keyword evidence="5" id="KW-1185">Reference proteome</keyword>
<proteinExistence type="predicted"/>
<dbReference type="RefSeq" id="XP_019619884.1">
    <property type="nucleotide sequence ID" value="XM_019764325.1"/>
</dbReference>
<dbReference type="Proteomes" id="UP000515135">
    <property type="component" value="Unplaced"/>
</dbReference>
<dbReference type="InterPro" id="IPR013216">
    <property type="entry name" value="Methyltransf_11"/>
</dbReference>
<gene>
    <name evidence="6" type="primary">LOC109466593</name>
</gene>
<dbReference type="GO" id="GO:0005739">
    <property type="term" value="C:mitochondrion"/>
    <property type="evidence" value="ECO:0007669"/>
    <property type="project" value="TreeGrafter"/>
</dbReference>
<keyword evidence="3" id="KW-0949">S-adenosyl-L-methionine</keyword>
<dbReference type="CDD" id="cd02440">
    <property type="entry name" value="AdoMet_MTases"/>
    <property type="match status" value="1"/>
</dbReference>
<organism evidence="5 6">
    <name type="scientific">Branchiostoma belcheri</name>
    <name type="common">Amphioxus</name>
    <dbReference type="NCBI Taxonomy" id="7741"/>
    <lineage>
        <taxon>Eukaryota</taxon>
        <taxon>Metazoa</taxon>
        <taxon>Chordata</taxon>
        <taxon>Cephalochordata</taxon>
        <taxon>Leptocardii</taxon>
        <taxon>Amphioxiformes</taxon>
        <taxon>Branchiostomatidae</taxon>
        <taxon>Branchiostoma</taxon>
    </lineage>
</organism>
<evidence type="ECO:0000313" key="6">
    <source>
        <dbReference type="RefSeq" id="XP_019619884.1"/>
    </source>
</evidence>
<dbReference type="SUPFAM" id="SSF53335">
    <property type="entry name" value="S-adenosyl-L-methionine-dependent methyltransferases"/>
    <property type="match status" value="1"/>
</dbReference>
<dbReference type="PANTHER" id="PTHR43464:SF19">
    <property type="entry name" value="UBIQUINONE BIOSYNTHESIS O-METHYLTRANSFERASE, MITOCHONDRIAL"/>
    <property type="match status" value="1"/>
</dbReference>
<name>A0A6P4YCH7_BRABE</name>
<accession>A0A6P4YCH7</accession>
<dbReference type="GO" id="GO:0032259">
    <property type="term" value="P:methylation"/>
    <property type="evidence" value="ECO:0007669"/>
    <property type="project" value="UniProtKB-KW"/>
</dbReference>
<dbReference type="PANTHER" id="PTHR43464">
    <property type="entry name" value="METHYLTRANSFERASE"/>
    <property type="match status" value="1"/>
</dbReference>
<keyword evidence="1" id="KW-0489">Methyltransferase</keyword>
<feature type="domain" description="Methyltransferase type 11" evidence="4">
    <location>
        <begin position="71"/>
        <end position="164"/>
    </location>
</feature>
<dbReference type="GO" id="GO:0010420">
    <property type="term" value="F:polyprenyldihydroxybenzoate methyltransferase activity"/>
    <property type="evidence" value="ECO:0007669"/>
    <property type="project" value="TreeGrafter"/>
</dbReference>
<evidence type="ECO:0000313" key="5">
    <source>
        <dbReference type="Proteomes" id="UP000515135"/>
    </source>
</evidence>
<evidence type="ECO:0000259" key="4">
    <source>
        <dbReference type="Pfam" id="PF08241"/>
    </source>
</evidence>
<dbReference type="AlphaFoldDB" id="A0A6P4YCH7"/>
<reference evidence="6" key="1">
    <citation type="submission" date="2025-08" db="UniProtKB">
        <authorList>
            <consortium name="RefSeq"/>
        </authorList>
    </citation>
    <scope>IDENTIFICATION</scope>
    <source>
        <tissue evidence="6">Gonad</tissue>
    </source>
</reference>
<evidence type="ECO:0000256" key="2">
    <source>
        <dbReference type="ARBA" id="ARBA00022679"/>
    </source>
</evidence>
<dbReference type="KEGG" id="bbel:109466593"/>
<evidence type="ECO:0000256" key="3">
    <source>
        <dbReference type="ARBA" id="ARBA00022691"/>
    </source>
</evidence>
<keyword evidence="2" id="KW-0808">Transferase</keyword>